<dbReference type="EMBL" id="JBHTOC010000001">
    <property type="protein sequence ID" value="MFD1428631.1"/>
    <property type="molecule type" value="Genomic_DNA"/>
</dbReference>
<protein>
    <submittedName>
        <fullName evidence="1">Uncharacterized protein</fullName>
    </submittedName>
</protein>
<dbReference type="Proteomes" id="UP001597196">
    <property type="component" value="Unassembled WGS sequence"/>
</dbReference>
<proteinExistence type="predicted"/>
<name>A0ABW4CEW0_9LACO</name>
<organism evidence="1 2">
    <name type="scientific">Lacticaseibacillus mingshuiensis</name>
    <dbReference type="NCBI Taxonomy" id="2799574"/>
    <lineage>
        <taxon>Bacteria</taxon>
        <taxon>Bacillati</taxon>
        <taxon>Bacillota</taxon>
        <taxon>Bacilli</taxon>
        <taxon>Lactobacillales</taxon>
        <taxon>Lactobacillaceae</taxon>
        <taxon>Lacticaseibacillus</taxon>
    </lineage>
</organism>
<gene>
    <name evidence="1" type="ORF">ACFQ4P_00025</name>
</gene>
<evidence type="ECO:0000313" key="1">
    <source>
        <dbReference type="EMBL" id="MFD1428631.1"/>
    </source>
</evidence>
<comment type="caution">
    <text evidence="1">The sequence shown here is derived from an EMBL/GenBank/DDBJ whole genome shotgun (WGS) entry which is preliminary data.</text>
</comment>
<dbReference type="RefSeq" id="WP_125696379.1">
    <property type="nucleotide sequence ID" value="NZ_BOLQ01000001.1"/>
</dbReference>
<sequence length="137" mass="15704">MSTDEYVASVNQQLERLLVYETVFKEYVHTCRNIEKGNCYASESLARLRDYYSKNVLRFNRFVAQCEKLQAPRGYAAFNQALISGLEDIRAGILMTLSAIHDNGVEHPRFEQGVEEQQQARAEINEAFARIEPQAVL</sequence>
<evidence type="ECO:0000313" key="2">
    <source>
        <dbReference type="Proteomes" id="UP001597196"/>
    </source>
</evidence>
<keyword evidence="2" id="KW-1185">Reference proteome</keyword>
<accession>A0ABW4CEW0</accession>
<reference evidence="2" key="1">
    <citation type="journal article" date="2019" name="Int. J. Syst. Evol. Microbiol.">
        <title>The Global Catalogue of Microorganisms (GCM) 10K type strain sequencing project: providing services to taxonomists for standard genome sequencing and annotation.</title>
        <authorList>
            <consortium name="The Broad Institute Genomics Platform"/>
            <consortium name="The Broad Institute Genome Sequencing Center for Infectious Disease"/>
            <person name="Wu L."/>
            <person name="Ma J."/>
        </authorList>
    </citation>
    <scope>NUCLEOTIDE SEQUENCE [LARGE SCALE GENOMIC DNA]</scope>
    <source>
        <strain evidence="2">CCM 8980</strain>
    </source>
</reference>